<dbReference type="CDD" id="cd02257">
    <property type="entry name" value="Peptidase_C19"/>
    <property type="match status" value="1"/>
</dbReference>
<evidence type="ECO:0000313" key="5">
    <source>
        <dbReference type="WBParaSite" id="ECPE_0001087301-mRNA-1"/>
    </source>
</evidence>
<dbReference type="GO" id="GO:0016579">
    <property type="term" value="P:protein deubiquitination"/>
    <property type="evidence" value="ECO:0007669"/>
    <property type="project" value="InterPro"/>
</dbReference>
<feature type="region of interest" description="Disordered" evidence="1">
    <location>
        <begin position="94"/>
        <end position="123"/>
    </location>
</feature>
<dbReference type="InterPro" id="IPR028889">
    <property type="entry name" value="USP"/>
</dbReference>
<dbReference type="InterPro" id="IPR050164">
    <property type="entry name" value="Peptidase_C19"/>
</dbReference>
<dbReference type="EMBL" id="UZAN01049783">
    <property type="protein sequence ID" value="VDP87705.1"/>
    <property type="molecule type" value="Genomic_DNA"/>
</dbReference>
<dbReference type="GO" id="GO:0004843">
    <property type="term" value="F:cysteine-type deubiquitinase activity"/>
    <property type="evidence" value="ECO:0007669"/>
    <property type="project" value="InterPro"/>
</dbReference>
<dbReference type="InterPro" id="IPR018200">
    <property type="entry name" value="USP_CS"/>
</dbReference>
<dbReference type="OrthoDB" id="6288573at2759"/>
<evidence type="ECO:0000313" key="4">
    <source>
        <dbReference type="Proteomes" id="UP000272942"/>
    </source>
</evidence>
<evidence type="ECO:0000313" key="3">
    <source>
        <dbReference type="EMBL" id="VDP87705.1"/>
    </source>
</evidence>
<evidence type="ECO:0000259" key="2">
    <source>
        <dbReference type="PROSITE" id="PS50235"/>
    </source>
</evidence>
<dbReference type="PANTHER" id="PTHR24006:SF887">
    <property type="entry name" value="UBIQUITIN CARBOXYL-TERMINAL HYDROLASE"/>
    <property type="match status" value="1"/>
</dbReference>
<evidence type="ECO:0000256" key="1">
    <source>
        <dbReference type="SAM" id="MobiDB-lite"/>
    </source>
</evidence>
<dbReference type="InterPro" id="IPR038765">
    <property type="entry name" value="Papain-like_cys_pep_sf"/>
</dbReference>
<feature type="compositionally biased region" description="Polar residues" evidence="1">
    <location>
        <begin position="94"/>
        <end position="109"/>
    </location>
</feature>
<sequence length="313" mass="34062">MFVVHRDYRYGYDVLHIGEPPSNCVCCLTFVFGTCTHILKSWIGRQREKVGCHVSFPLILDLSNYMLTSTNQSECTRSHTHAASYHVDGVVNQPGSQTTSLSGTESALVSANPPDDDSKPNHSMPRRFLYHLTGVIVHHGRGFQSGHYTAYCLNDQPECWLNCNDANVTLCDFSEVAAAQAYLLFYSELMPTTPFPPWFNGPPHDGVLKRCQSNQSLGRSSQDSVASTSGTITQSGSNELKTSSGIKRAVSTPSHSLQLRSAQSKRSTVQHITTAISEPVPQTVGIAATSETVGGLGRSRSSSRRSATPDVPL</sequence>
<proteinExistence type="predicted"/>
<dbReference type="Gene3D" id="3.90.70.10">
    <property type="entry name" value="Cysteine proteinases"/>
    <property type="match status" value="1"/>
</dbReference>
<protein>
    <submittedName>
        <fullName evidence="5">USP domain-containing protein</fullName>
    </submittedName>
</protein>
<dbReference type="PANTHER" id="PTHR24006">
    <property type="entry name" value="UBIQUITIN CARBOXYL-TERMINAL HYDROLASE"/>
    <property type="match status" value="1"/>
</dbReference>
<feature type="region of interest" description="Disordered" evidence="1">
    <location>
        <begin position="214"/>
        <end position="270"/>
    </location>
</feature>
<dbReference type="Pfam" id="PF00443">
    <property type="entry name" value="UCH"/>
    <property type="match status" value="1"/>
</dbReference>
<dbReference type="GO" id="GO:0005634">
    <property type="term" value="C:nucleus"/>
    <property type="evidence" value="ECO:0007669"/>
    <property type="project" value="TreeGrafter"/>
</dbReference>
<gene>
    <name evidence="3" type="ORF">ECPE_LOCUS10839</name>
</gene>
<accession>A0A183AV54</accession>
<dbReference type="InterPro" id="IPR001394">
    <property type="entry name" value="Peptidase_C19_UCH"/>
</dbReference>
<dbReference type="WBParaSite" id="ECPE_0001087301-mRNA-1">
    <property type="protein sequence ID" value="ECPE_0001087301-mRNA-1"/>
    <property type="gene ID" value="ECPE_0001087301"/>
</dbReference>
<reference evidence="5" key="1">
    <citation type="submission" date="2016-06" db="UniProtKB">
        <authorList>
            <consortium name="WormBaseParasite"/>
        </authorList>
    </citation>
    <scope>IDENTIFICATION</scope>
</reference>
<dbReference type="SUPFAM" id="SSF54001">
    <property type="entry name" value="Cysteine proteinases"/>
    <property type="match status" value="1"/>
</dbReference>
<organism evidence="5">
    <name type="scientific">Echinostoma caproni</name>
    <dbReference type="NCBI Taxonomy" id="27848"/>
    <lineage>
        <taxon>Eukaryota</taxon>
        <taxon>Metazoa</taxon>
        <taxon>Spiralia</taxon>
        <taxon>Lophotrochozoa</taxon>
        <taxon>Platyhelminthes</taxon>
        <taxon>Trematoda</taxon>
        <taxon>Digenea</taxon>
        <taxon>Plagiorchiida</taxon>
        <taxon>Echinostomata</taxon>
        <taxon>Echinostomatoidea</taxon>
        <taxon>Echinostomatidae</taxon>
        <taxon>Echinostoma</taxon>
    </lineage>
</organism>
<dbReference type="GO" id="GO:0005829">
    <property type="term" value="C:cytosol"/>
    <property type="evidence" value="ECO:0007669"/>
    <property type="project" value="TreeGrafter"/>
</dbReference>
<feature type="region of interest" description="Disordered" evidence="1">
    <location>
        <begin position="283"/>
        <end position="313"/>
    </location>
</feature>
<feature type="domain" description="USP" evidence="2">
    <location>
        <begin position="1"/>
        <end position="189"/>
    </location>
</feature>
<dbReference type="Proteomes" id="UP000272942">
    <property type="component" value="Unassembled WGS sequence"/>
</dbReference>
<dbReference type="PROSITE" id="PS00973">
    <property type="entry name" value="USP_2"/>
    <property type="match status" value="1"/>
</dbReference>
<reference evidence="3 4" key="2">
    <citation type="submission" date="2018-11" db="EMBL/GenBank/DDBJ databases">
        <authorList>
            <consortium name="Pathogen Informatics"/>
        </authorList>
    </citation>
    <scope>NUCLEOTIDE SEQUENCE [LARGE SCALE GENOMIC DNA]</scope>
    <source>
        <strain evidence="3 4">Egypt</strain>
    </source>
</reference>
<dbReference type="AlphaFoldDB" id="A0A183AV54"/>
<name>A0A183AV54_9TREM</name>
<keyword evidence="4" id="KW-1185">Reference proteome</keyword>
<dbReference type="PROSITE" id="PS50235">
    <property type="entry name" value="USP_3"/>
    <property type="match status" value="1"/>
</dbReference>